<feature type="region of interest" description="Disordered" evidence="7">
    <location>
        <begin position="459"/>
        <end position="509"/>
    </location>
</feature>
<keyword evidence="5 6" id="KW-0694">RNA-binding</keyword>
<feature type="compositionally biased region" description="Low complexity" evidence="7">
    <location>
        <begin position="122"/>
        <end position="152"/>
    </location>
</feature>
<keyword evidence="9" id="KW-1185">Reference proteome</keyword>
<evidence type="ECO:0000256" key="2">
    <source>
        <dbReference type="ARBA" id="ARBA00006635"/>
    </source>
</evidence>
<dbReference type="GeneID" id="108081049"/>
<dbReference type="InterPro" id="IPR035979">
    <property type="entry name" value="RBD_domain_sf"/>
</dbReference>
<comment type="similarity">
    <text evidence="2">Belongs to the Musashi family.</text>
</comment>
<name>A0ABM4GJA6_DROKI</name>
<feature type="compositionally biased region" description="Low complexity" evidence="7">
    <location>
        <begin position="484"/>
        <end position="509"/>
    </location>
</feature>
<gene>
    <name evidence="10" type="primary">msi</name>
</gene>
<evidence type="ECO:0000256" key="1">
    <source>
        <dbReference type="ARBA" id="ARBA00004496"/>
    </source>
</evidence>
<evidence type="ECO:0000256" key="5">
    <source>
        <dbReference type="ARBA" id="ARBA00022884"/>
    </source>
</evidence>
<dbReference type="CDD" id="cd12323">
    <property type="entry name" value="RRM2_MSI"/>
    <property type="match status" value="1"/>
</dbReference>
<dbReference type="PANTHER" id="PTHR48032">
    <property type="entry name" value="RNA-BINDING PROTEIN MUSASHI HOMOLOG RBP6"/>
    <property type="match status" value="1"/>
</dbReference>
<evidence type="ECO:0000256" key="3">
    <source>
        <dbReference type="ARBA" id="ARBA00022490"/>
    </source>
</evidence>
<evidence type="ECO:0000256" key="4">
    <source>
        <dbReference type="ARBA" id="ARBA00022737"/>
    </source>
</evidence>
<dbReference type="PROSITE" id="PS50102">
    <property type="entry name" value="RRM"/>
    <property type="match status" value="2"/>
</dbReference>
<feature type="domain" description="RRM" evidence="8">
    <location>
        <begin position="250"/>
        <end position="327"/>
    </location>
</feature>
<keyword evidence="3" id="KW-0963">Cytoplasm</keyword>
<dbReference type="InterPro" id="IPR012677">
    <property type="entry name" value="Nucleotide-bd_a/b_plait_sf"/>
</dbReference>
<dbReference type="Pfam" id="PF00076">
    <property type="entry name" value="RRM_1"/>
    <property type="match status" value="2"/>
</dbReference>
<dbReference type="PANTHER" id="PTHR48032:SF4">
    <property type="entry name" value="FI20028P1"/>
    <property type="match status" value="1"/>
</dbReference>
<reference evidence="10" key="1">
    <citation type="submission" date="2025-08" db="UniProtKB">
        <authorList>
            <consortium name="RefSeq"/>
        </authorList>
    </citation>
    <scope>IDENTIFICATION</scope>
    <source>
        <strain evidence="10">14028-0561.14</strain>
        <tissue evidence="10">Whole fly</tissue>
    </source>
</reference>
<dbReference type="Proteomes" id="UP001652661">
    <property type="component" value="Chromosome 3R"/>
</dbReference>
<proteinExistence type="inferred from homology"/>
<evidence type="ECO:0000256" key="7">
    <source>
        <dbReference type="SAM" id="MobiDB-lite"/>
    </source>
</evidence>
<feature type="region of interest" description="Disordered" evidence="7">
    <location>
        <begin position="122"/>
        <end position="159"/>
    </location>
</feature>
<dbReference type="SMART" id="SM00360">
    <property type="entry name" value="RRM"/>
    <property type="match status" value="2"/>
</dbReference>
<evidence type="ECO:0000256" key="6">
    <source>
        <dbReference type="PROSITE-ProRule" id="PRU00176"/>
    </source>
</evidence>
<comment type="subcellular location">
    <subcellularLocation>
        <location evidence="1">Cytoplasm</location>
    </subcellularLocation>
</comment>
<evidence type="ECO:0000313" key="9">
    <source>
        <dbReference type="Proteomes" id="UP001652661"/>
    </source>
</evidence>
<evidence type="ECO:0000259" key="8">
    <source>
        <dbReference type="PROSITE" id="PS50102"/>
    </source>
</evidence>
<evidence type="ECO:0000313" key="10">
    <source>
        <dbReference type="RefSeq" id="XP_070142802.1"/>
    </source>
</evidence>
<accession>A0ABM4GJA6</accession>
<dbReference type="InterPro" id="IPR034126">
    <property type="entry name" value="MSI_RRM2"/>
</dbReference>
<dbReference type="InterPro" id="IPR000504">
    <property type="entry name" value="RRM_dom"/>
</dbReference>
<keyword evidence="4" id="KW-0677">Repeat</keyword>
<organism evidence="9 10">
    <name type="scientific">Drosophila kikkawai</name>
    <name type="common">Fruit fly</name>
    <dbReference type="NCBI Taxonomy" id="30033"/>
    <lineage>
        <taxon>Eukaryota</taxon>
        <taxon>Metazoa</taxon>
        <taxon>Ecdysozoa</taxon>
        <taxon>Arthropoda</taxon>
        <taxon>Hexapoda</taxon>
        <taxon>Insecta</taxon>
        <taxon>Pterygota</taxon>
        <taxon>Neoptera</taxon>
        <taxon>Endopterygota</taxon>
        <taxon>Diptera</taxon>
        <taxon>Brachycera</taxon>
        <taxon>Muscomorpha</taxon>
        <taxon>Ephydroidea</taxon>
        <taxon>Drosophilidae</taxon>
        <taxon>Drosophila</taxon>
        <taxon>Sophophora</taxon>
    </lineage>
</organism>
<dbReference type="SUPFAM" id="SSF54928">
    <property type="entry name" value="RNA-binding domain, RBD"/>
    <property type="match status" value="2"/>
</dbReference>
<protein>
    <submittedName>
        <fullName evidence="10">Uncharacterized protein msi isoform X3</fullName>
    </submittedName>
</protein>
<sequence>MLFENPAVAAKLPFPYNVPPPLQAAAAAAAAVPNLSNPMENAAAAAAAAGLIDPHRDLHQALVASIANNGVAAIGGGLTTAAVLKSATQSAGAGQDQQQAASQEQAQQAALALLKENVNASAGVGSNSNGQQQQQGGSNKSGSSGRSTPSLSGGSGSDPAPGKLFVGGLSWQTSSDKLKEYFNMFGTVTDVLIMKDPITQRSRGFGFITFQDPSTVEKVLKVPIHTLDGKKIDPKHATPKNRPRQANKTKKIFVGGVSQDTSAEEVKAYFNQFGAVEETVMLMDQQTKRHRGFGFVTFENEDVVDRVCEIHFHTIKNKKVECKKAQPKDSVTPAAQLLQKRIMLGTLGVQLPTAPGQLIGARGAGVAGMNPLAMLQNPTQLLQSPAAAAAAAQQAALISQNPFQVQNAAAAASMANQSGFGKLLTTYPQTALHSVRYAPYSIPATAATANAALMQAHQAQSVAAAAHHQHQQQQQQQHHHHQQTHNAQMAAAQQQQQNHHNAVAASNSASQAHSAAAAAALAANAANGAGAAGAHSLAAAAQQAALVAGNPLNAAAAAAAAAANPAAAYSNYALANVDMSSFQGVDWSTMYGMGMYV</sequence>
<dbReference type="RefSeq" id="XP_070142802.1">
    <property type="nucleotide sequence ID" value="XM_070286701.1"/>
</dbReference>
<feature type="compositionally biased region" description="Low complexity" evidence="7">
    <location>
        <begin position="459"/>
        <end position="476"/>
    </location>
</feature>
<feature type="domain" description="RRM" evidence="8">
    <location>
        <begin position="162"/>
        <end position="251"/>
    </location>
</feature>
<dbReference type="Gene3D" id="3.30.70.330">
    <property type="match status" value="2"/>
</dbReference>